<organism evidence="2 3">
    <name type="scientific">Paenibacillus sediminis</name>
    <dbReference type="NCBI Taxonomy" id="664909"/>
    <lineage>
        <taxon>Bacteria</taxon>
        <taxon>Bacillati</taxon>
        <taxon>Bacillota</taxon>
        <taxon>Bacilli</taxon>
        <taxon>Bacillales</taxon>
        <taxon>Paenibacillaceae</taxon>
        <taxon>Paenibacillus</taxon>
    </lineage>
</organism>
<protein>
    <submittedName>
        <fullName evidence="2">Tfp pilus assembly protein PilP</fullName>
    </submittedName>
</protein>
<gene>
    <name evidence="2" type="ORF">J2Z20_003634</name>
</gene>
<name>A0ABS4H8U3_9BACL</name>
<evidence type="ECO:0000256" key="1">
    <source>
        <dbReference type="SAM" id="SignalP"/>
    </source>
</evidence>
<dbReference type="Proteomes" id="UP001519273">
    <property type="component" value="Unassembled WGS sequence"/>
</dbReference>
<evidence type="ECO:0000313" key="3">
    <source>
        <dbReference type="Proteomes" id="UP001519273"/>
    </source>
</evidence>
<dbReference type="EMBL" id="JAGGKP010000026">
    <property type="protein sequence ID" value="MBP1938692.1"/>
    <property type="molecule type" value="Genomic_DNA"/>
</dbReference>
<reference evidence="2 3" key="1">
    <citation type="submission" date="2021-03" db="EMBL/GenBank/DDBJ databases">
        <title>Genomic Encyclopedia of Type Strains, Phase IV (KMG-IV): sequencing the most valuable type-strain genomes for metagenomic binning, comparative biology and taxonomic classification.</title>
        <authorList>
            <person name="Goeker M."/>
        </authorList>
    </citation>
    <scope>NUCLEOTIDE SEQUENCE [LARGE SCALE GENOMIC DNA]</scope>
    <source>
        <strain evidence="2 3">DSM 23491</strain>
    </source>
</reference>
<keyword evidence="3" id="KW-1185">Reference proteome</keyword>
<proteinExistence type="predicted"/>
<keyword evidence="1" id="KW-0732">Signal</keyword>
<accession>A0ABS4H8U3</accession>
<comment type="caution">
    <text evidence="2">The sequence shown here is derived from an EMBL/GenBank/DDBJ whole genome shotgun (WGS) entry which is preliminary data.</text>
</comment>
<sequence>MKYILSLLLLLYLVGCSNEQTTQIKEIEDKVQTSNQYLEISEFNTESLKTVELSLYRTDSIKSQPEMFNMYYEKKDIDEIHEWINQIEHQPTNEFFDIKSLYILQFSYLDDGEQIETHRRLAYARNQSGKVFVQEITDQKIDYDQFTDEDYILLKERLNYFWYKATQLKVLTP</sequence>
<feature type="signal peptide" evidence="1">
    <location>
        <begin position="1"/>
        <end position="19"/>
    </location>
</feature>
<dbReference type="RefSeq" id="WP_209853422.1">
    <property type="nucleotide sequence ID" value="NZ_CBCRVE010000036.1"/>
</dbReference>
<evidence type="ECO:0000313" key="2">
    <source>
        <dbReference type="EMBL" id="MBP1938692.1"/>
    </source>
</evidence>
<feature type="chain" id="PRO_5045363728" evidence="1">
    <location>
        <begin position="20"/>
        <end position="173"/>
    </location>
</feature>